<evidence type="ECO:0000256" key="1">
    <source>
        <dbReference type="SAM" id="Phobius"/>
    </source>
</evidence>
<keyword evidence="1" id="KW-1133">Transmembrane helix</keyword>
<gene>
    <name evidence="2" type="ORF">X474_21035</name>
</gene>
<evidence type="ECO:0000313" key="2">
    <source>
        <dbReference type="EMBL" id="KIX12344.1"/>
    </source>
</evidence>
<dbReference type="InParanoid" id="A0A0D2J281"/>
<dbReference type="EMBL" id="AZAC01000034">
    <property type="protein sequence ID" value="KIX12344.1"/>
    <property type="molecule type" value="Genomic_DNA"/>
</dbReference>
<reference evidence="2 3" key="1">
    <citation type="submission" date="2013-11" db="EMBL/GenBank/DDBJ databases">
        <title>Metagenomic analysis of a methanogenic consortium involved in long chain n-alkane degradation.</title>
        <authorList>
            <person name="Davidova I.A."/>
            <person name="Callaghan A.V."/>
            <person name="Wawrik B."/>
            <person name="Pruitt S."/>
            <person name="Marks C."/>
            <person name="Duncan K.E."/>
            <person name="Suflita J.M."/>
        </authorList>
    </citation>
    <scope>NUCLEOTIDE SEQUENCE [LARGE SCALE GENOMIC DNA]</scope>
    <source>
        <strain evidence="2 3">SPR</strain>
    </source>
</reference>
<comment type="caution">
    <text evidence="2">The sequence shown here is derived from an EMBL/GenBank/DDBJ whole genome shotgun (WGS) entry which is preliminary data.</text>
</comment>
<dbReference type="AlphaFoldDB" id="A0A0D2J281"/>
<keyword evidence="1" id="KW-0472">Membrane</keyword>
<keyword evidence="3" id="KW-1185">Reference proteome</keyword>
<feature type="transmembrane region" description="Helical" evidence="1">
    <location>
        <begin position="59"/>
        <end position="80"/>
    </location>
</feature>
<dbReference type="Proteomes" id="UP000032233">
    <property type="component" value="Unassembled WGS sequence"/>
</dbReference>
<evidence type="ECO:0000313" key="3">
    <source>
        <dbReference type="Proteomes" id="UP000032233"/>
    </source>
</evidence>
<dbReference type="Gene3D" id="2.40.160.50">
    <property type="entry name" value="membrane protein fhac: a member of the omp85/tpsb transporter family"/>
    <property type="match status" value="1"/>
</dbReference>
<sequence>MGRLSVKKERPIYHLGLILLLALVFISTTPAYCPARAVPPPSVLLDVKDKGKVKPRTLVLPYAFATDSMGMVVGLGAGLTGQYQKQLTIMGTGLVSTNGTGIGVAALNNLRPFPQGRLYIDMLVSPGKYTKQRIYTAGEPGLLLHTAGNNESDSEDYHEGRGWDNWAALHFRFLLPLAQEKDTSLPAYTLERGFPVKGNYGGKGANPLENGIILFEISPFWRDQGYKLKNRGDESFRTNGITWSLVRHNSDFPANPTYGSNQCLSISQDYGWSDSTSSYTFWELGFSKFISLGPAPGFRQRVLALNFWTADTPSWQEIETSRGISASHRPSPFRGARLGGFYRLKGFPNGRFNSKSAAYGALELRLTPESNPLGKIKLLKFLNIDWWQFVGFGQVGRVAAEYNFEPLTSDLRWDFGLRLRLMATKAVVRLDMGISEEGMAVWAMVGNPFKGKQSENEVLI</sequence>
<name>A0A0D2J281_9BACT</name>
<dbReference type="OrthoDB" id="7793893at2"/>
<dbReference type="RefSeq" id="WP_044351068.1">
    <property type="nucleotide sequence ID" value="NZ_AZAC01000034.1"/>
</dbReference>
<organism evidence="2 3">
    <name type="scientific">Dethiosulfatarculus sandiegensis</name>
    <dbReference type="NCBI Taxonomy" id="1429043"/>
    <lineage>
        <taxon>Bacteria</taxon>
        <taxon>Pseudomonadati</taxon>
        <taxon>Thermodesulfobacteriota</taxon>
        <taxon>Desulfarculia</taxon>
        <taxon>Desulfarculales</taxon>
        <taxon>Desulfarculaceae</taxon>
        <taxon>Dethiosulfatarculus</taxon>
    </lineage>
</organism>
<protein>
    <recommendedName>
        <fullName evidence="4">Bacterial surface antigen (D15) domain-containing protein</fullName>
    </recommendedName>
</protein>
<dbReference type="STRING" id="1429043.X474_21035"/>
<accession>A0A0D2J281</accession>
<keyword evidence="1" id="KW-0812">Transmembrane</keyword>
<proteinExistence type="predicted"/>
<evidence type="ECO:0008006" key="4">
    <source>
        <dbReference type="Google" id="ProtNLM"/>
    </source>
</evidence>